<gene>
    <name evidence="1" type="ORF">TraAM80_06547</name>
</gene>
<comment type="caution">
    <text evidence="1">The sequence shown here is derived from an EMBL/GenBank/DDBJ whole genome shotgun (WGS) entry which is preliminary data.</text>
</comment>
<sequence length="122" mass="13253">MDGGARLLGIGGVRWMLPDTKVLMAPSGIPGDGANVTGRQATEPDACGYLVLFFRSLFRLVVRVLLQLKPTTANWKNACEVRGRAQLPVGGGTLRLRAQREMGSRLRISGGRNVGMSLCEWR</sequence>
<dbReference type="Proteomes" id="UP000283634">
    <property type="component" value="Unassembled WGS sequence"/>
</dbReference>
<evidence type="ECO:0000313" key="1">
    <source>
        <dbReference type="EMBL" id="RNF02253.1"/>
    </source>
</evidence>
<proteinExistence type="predicted"/>
<dbReference type="GeneID" id="40330480"/>
<dbReference type="RefSeq" id="XP_029236806.1">
    <property type="nucleotide sequence ID" value="XM_029383389.1"/>
</dbReference>
<organism evidence="1 2">
    <name type="scientific">Trypanosoma rangeli</name>
    <dbReference type="NCBI Taxonomy" id="5698"/>
    <lineage>
        <taxon>Eukaryota</taxon>
        <taxon>Discoba</taxon>
        <taxon>Euglenozoa</taxon>
        <taxon>Kinetoplastea</taxon>
        <taxon>Metakinetoplastina</taxon>
        <taxon>Trypanosomatida</taxon>
        <taxon>Trypanosomatidae</taxon>
        <taxon>Trypanosoma</taxon>
        <taxon>Herpetosoma</taxon>
    </lineage>
</organism>
<accession>A0A3R7LS12</accession>
<dbReference type="EMBL" id="MKGL01000239">
    <property type="protein sequence ID" value="RNF02253.1"/>
    <property type="molecule type" value="Genomic_DNA"/>
</dbReference>
<protein>
    <submittedName>
        <fullName evidence="1">Uncharacterized protein</fullName>
    </submittedName>
</protein>
<evidence type="ECO:0000313" key="2">
    <source>
        <dbReference type="Proteomes" id="UP000283634"/>
    </source>
</evidence>
<dbReference type="AlphaFoldDB" id="A0A3R7LS12"/>
<reference evidence="1 2" key="1">
    <citation type="journal article" date="2018" name="BMC Genomics">
        <title>Genomic comparison of Trypanosoma conorhini and Trypanosoma rangeli to Trypanosoma cruzi strains of high and low virulence.</title>
        <authorList>
            <person name="Bradwell K.R."/>
            <person name="Koparde V.N."/>
            <person name="Matveyev A.V."/>
            <person name="Serrano M.G."/>
            <person name="Alves J.M."/>
            <person name="Parikh H."/>
            <person name="Huang B."/>
            <person name="Lee V."/>
            <person name="Espinosa-Alvarez O."/>
            <person name="Ortiz P.A."/>
            <person name="Costa-Martins A.G."/>
            <person name="Teixeira M.M."/>
            <person name="Buck G.A."/>
        </authorList>
    </citation>
    <scope>NUCLEOTIDE SEQUENCE [LARGE SCALE GENOMIC DNA]</scope>
    <source>
        <strain evidence="1 2">AM80</strain>
    </source>
</reference>
<name>A0A3R7LS12_TRYRA</name>
<keyword evidence="2" id="KW-1185">Reference proteome</keyword>